<comment type="subcellular location">
    <subcellularLocation>
        <location evidence="1">Cell membrane</location>
        <topology evidence="1">Multi-pass membrane protein</topology>
    </subcellularLocation>
</comment>
<dbReference type="Pfam" id="PF00482">
    <property type="entry name" value="T2SSF"/>
    <property type="match status" value="1"/>
</dbReference>
<evidence type="ECO:0000256" key="5">
    <source>
        <dbReference type="ARBA" id="ARBA00023136"/>
    </source>
</evidence>
<proteinExistence type="predicted"/>
<gene>
    <name evidence="8" type="ORF">UFOPK1946_00996</name>
</gene>
<evidence type="ECO:0000259" key="7">
    <source>
        <dbReference type="Pfam" id="PF00482"/>
    </source>
</evidence>
<feature type="transmembrane region" description="Helical" evidence="6">
    <location>
        <begin position="20"/>
        <end position="50"/>
    </location>
</feature>
<evidence type="ECO:0000256" key="1">
    <source>
        <dbReference type="ARBA" id="ARBA00004651"/>
    </source>
</evidence>
<reference evidence="8" key="1">
    <citation type="submission" date="2020-05" db="EMBL/GenBank/DDBJ databases">
        <authorList>
            <person name="Chiriac C."/>
            <person name="Salcher M."/>
            <person name="Ghai R."/>
            <person name="Kavagutti S V."/>
        </authorList>
    </citation>
    <scope>NUCLEOTIDE SEQUENCE</scope>
</reference>
<evidence type="ECO:0000256" key="3">
    <source>
        <dbReference type="ARBA" id="ARBA00022692"/>
    </source>
</evidence>
<evidence type="ECO:0000256" key="6">
    <source>
        <dbReference type="SAM" id="Phobius"/>
    </source>
</evidence>
<dbReference type="AlphaFoldDB" id="A0A6J6IWC2"/>
<feature type="transmembrane region" description="Helical" evidence="6">
    <location>
        <begin position="209"/>
        <end position="231"/>
    </location>
</feature>
<name>A0A6J6IWC2_9ZZZZ</name>
<keyword evidence="4 6" id="KW-1133">Transmembrane helix</keyword>
<sequence>MINLKKPRDSVFLRTSTVFISILATGLVLTSSFVIASSIALVFTFIFTMASKKIERKRERALLTAIPEIIDHIISGTQSGLSLSESLASLNHRGPEISREIFGNFEEALKDGQRFEEAVSNLQGEFSLRSADQLFEALLFARVLGGSELVNLLRDLGNFTRQDLALRREIEAKQGWIRNSAHLSAGAPWLLLLLLSMQPSTASVYATPSGIFVLTLGMTLTIIAYFWMGYLGRIPQSPRIFGQR</sequence>
<keyword evidence="3 6" id="KW-0812">Transmembrane</keyword>
<keyword evidence="2" id="KW-1003">Cell membrane</keyword>
<feature type="domain" description="Type II secretion system protein GspF" evidence="7">
    <location>
        <begin position="70"/>
        <end position="195"/>
    </location>
</feature>
<evidence type="ECO:0000256" key="2">
    <source>
        <dbReference type="ARBA" id="ARBA00022475"/>
    </source>
</evidence>
<accession>A0A6J6IWC2</accession>
<protein>
    <submittedName>
        <fullName evidence="8">Unannotated protein</fullName>
    </submittedName>
</protein>
<dbReference type="EMBL" id="CAEZVG010000068">
    <property type="protein sequence ID" value="CAB4628735.1"/>
    <property type="molecule type" value="Genomic_DNA"/>
</dbReference>
<dbReference type="InterPro" id="IPR018076">
    <property type="entry name" value="T2SS_GspF_dom"/>
</dbReference>
<keyword evidence="5 6" id="KW-0472">Membrane</keyword>
<dbReference type="PANTHER" id="PTHR35007:SF1">
    <property type="entry name" value="PILUS ASSEMBLY PROTEIN"/>
    <property type="match status" value="1"/>
</dbReference>
<evidence type="ECO:0000256" key="4">
    <source>
        <dbReference type="ARBA" id="ARBA00022989"/>
    </source>
</evidence>
<dbReference type="PANTHER" id="PTHR35007">
    <property type="entry name" value="INTEGRAL MEMBRANE PROTEIN-RELATED"/>
    <property type="match status" value="1"/>
</dbReference>
<feature type="transmembrane region" description="Helical" evidence="6">
    <location>
        <begin position="176"/>
        <end position="197"/>
    </location>
</feature>
<evidence type="ECO:0000313" key="8">
    <source>
        <dbReference type="EMBL" id="CAB4628735.1"/>
    </source>
</evidence>
<organism evidence="8">
    <name type="scientific">freshwater metagenome</name>
    <dbReference type="NCBI Taxonomy" id="449393"/>
    <lineage>
        <taxon>unclassified sequences</taxon>
        <taxon>metagenomes</taxon>
        <taxon>ecological metagenomes</taxon>
    </lineage>
</organism>
<dbReference type="GO" id="GO:0005886">
    <property type="term" value="C:plasma membrane"/>
    <property type="evidence" value="ECO:0007669"/>
    <property type="project" value="UniProtKB-SubCell"/>
</dbReference>